<keyword evidence="3" id="KW-0812">Transmembrane</keyword>
<accession>A0A1Y6BM54</accession>
<keyword evidence="3" id="KW-0472">Membrane</keyword>
<keyword evidence="2" id="KW-0802">TPR repeat</keyword>
<gene>
    <name evidence="5" type="ORF">SAMN06296036_106125</name>
</gene>
<proteinExistence type="predicted"/>
<organism evidence="5 6">
    <name type="scientific">Pseudobacteriovorax antillogorgiicola</name>
    <dbReference type="NCBI Taxonomy" id="1513793"/>
    <lineage>
        <taxon>Bacteria</taxon>
        <taxon>Pseudomonadati</taxon>
        <taxon>Bdellovibrionota</taxon>
        <taxon>Oligoflexia</taxon>
        <taxon>Oligoflexales</taxon>
        <taxon>Pseudobacteriovoracaceae</taxon>
        <taxon>Pseudobacteriovorax</taxon>
    </lineage>
</organism>
<dbReference type="PROSITE" id="PS50894">
    <property type="entry name" value="HPT"/>
    <property type="match status" value="1"/>
</dbReference>
<dbReference type="SMART" id="SM00387">
    <property type="entry name" value="HATPase_c"/>
    <property type="match status" value="1"/>
</dbReference>
<feature type="transmembrane region" description="Helical" evidence="3">
    <location>
        <begin position="409"/>
        <end position="428"/>
    </location>
</feature>
<feature type="modified residue" description="Phosphohistidine" evidence="1">
    <location>
        <position position="619"/>
    </location>
</feature>
<keyword evidence="3" id="KW-1133">Transmembrane helix</keyword>
<evidence type="ECO:0000256" key="1">
    <source>
        <dbReference type="PROSITE-ProRule" id="PRU00110"/>
    </source>
</evidence>
<name>A0A1Y6BM54_9BACT</name>
<evidence type="ECO:0000256" key="2">
    <source>
        <dbReference type="PROSITE-ProRule" id="PRU00339"/>
    </source>
</evidence>
<dbReference type="Gene3D" id="3.30.565.10">
    <property type="entry name" value="Histidine kinase-like ATPase, C-terminal domain"/>
    <property type="match status" value="1"/>
</dbReference>
<dbReference type="InterPro" id="IPR011990">
    <property type="entry name" value="TPR-like_helical_dom_sf"/>
</dbReference>
<dbReference type="OrthoDB" id="9812260at2"/>
<evidence type="ECO:0000259" key="4">
    <source>
        <dbReference type="PROSITE" id="PS50894"/>
    </source>
</evidence>
<dbReference type="Gene3D" id="1.25.40.10">
    <property type="entry name" value="Tetratricopeptide repeat domain"/>
    <property type="match status" value="1"/>
</dbReference>
<reference evidence="6" key="1">
    <citation type="submission" date="2017-04" db="EMBL/GenBank/DDBJ databases">
        <authorList>
            <person name="Varghese N."/>
            <person name="Submissions S."/>
        </authorList>
    </citation>
    <scope>NUCLEOTIDE SEQUENCE [LARGE SCALE GENOMIC DNA]</scope>
    <source>
        <strain evidence="6">RKEM611</strain>
    </source>
</reference>
<dbReference type="Pfam" id="PF02518">
    <property type="entry name" value="HATPase_c"/>
    <property type="match status" value="1"/>
</dbReference>
<evidence type="ECO:0000313" key="5">
    <source>
        <dbReference type="EMBL" id="SMF17602.1"/>
    </source>
</evidence>
<dbReference type="GO" id="GO:0000160">
    <property type="term" value="P:phosphorelay signal transduction system"/>
    <property type="evidence" value="ECO:0007669"/>
    <property type="project" value="InterPro"/>
</dbReference>
<dbReference type="PROSITE" id="PS50005">
    <property type="entry name" value="TPR"/>
    <property type="match status" value="1"/>
</dbReference>
<dbReference type="SUPFAM" id="SSF47226">
    <property type="entry name" value="Histidine-containing phosphotransfer domain, HPT domain"/>
    <property type="match status" value="1"/>
</dbReference>
<dbReference type="GO" id="GO:0004672">
    <property type="term" value="F:protein kinase activity"/>
    <property type="evidence" value="ECO:0007669"/>
    <property type="project" value="UniProtKB-ARBA"/>
</dbReference>
<dbReference type="Pfam" id="PF01627">
    <property type="entry name" value="Hpt"/>
    <property type="match status" value="1"/>
</dbReference>
<dbReference type="SMART" id="SM00028">
    <property type="entry name" value="TPR"/>
    <property type="match status" value="1"/>
</dbReference>
<feature type="domain" description="HPt" evidence="4">
    <location>
        <begin position="580"/>
        <end position="673"/>
    </location>
</feature>
<feature type="repeat" description="TPR" evidence="2">
    <location>
        <begin position="138"/>
        <end position="171"/>
    </location>
</feature>
<dbReference type="SUPFAM" id="SSF48452">
    <property type="entry name" value="TPR-like"/>
    <property type="match status" value="1"/>
</dbReference>
<dbReference type="PANTHER" id="PTHR43395:SF10">
    <property type="entry name" value="CHEMOTAXIS PROTEIN CHEA"/>
    <property type="match status" value="1"/>
</dbReference>
<dbReference type="SUPFAM" id="SSF55874">
    <property type="entry name" value="ATPase domain of HSP90 chaperone/DNA topoisomerase II/histidine kinase"/>
    <property type="match status" value="1"/>
</dbReference>
<dbReference type="EMBL" id="FWZT01000006">
    <property type="protein sequence ID" value="SMF17602.1"/>
    <property type="molecule type" value="Genomic_DNA"/>
</dbReference>
<keyword evidence="6" id="KW-1185">Reference proteome</keyword>
<dbReference type="InterPro" id="IPR036890">
    <property type="entry name" value="HATPase_C_sf"/>
</dbReference>
<sequence length="860" mass="96581">MSLYYYIFALLISYDPVLLAFVKAYDFDFQKESEKLKSKEYLETSYQQKLKWLDVNIESTTVRRYFASQVKVDEAMDRGDYTEAYKYCQQVPPDPQDLDARINCASSAEGVLPITKLTDELNEVISLAKTNGNISALASAYSNLGWYQSLEGDIASSFDSYQKALVIVPKDKFESFSYLYHNAATLYIEHGNLSYVRKGIDLLNEIRSIAYKKIEEDNLEKGRKNSLVRDIQIASYNIGNAYLILQEYEASVREFEAARAYKAWEVFSVTFAALAAAYADDNVKARKYLSEMPSDDDRSPVERSYLSCYRELIKKKIEGASNLKSCLELHNEVPVSVKIDVYKRILAFEGTKYEVSVLRNFYDLYLQSIEKAYKDSASQAASLVELSRLETELIIRDQKLALGETIRRLFYVLLLALFLLSMLFVMVARSRKVIKDQSKDLSIQKDILQQILDHIDEGIIKINRDLSISPIYSKFSTKLLGQNPDQINTKQLLEMLGTSPDHVGSSIASLRAAFGEGELAWEMNKHHLPVEGQINGKPFLLYWNCVALDGEVSDVMVAIRDASLKNDLLEERHEKERIVALIQSGEQGSYFISGLYRKLGLIADFVRNSDSRSALGLLHTLKGEARQVHLNEVQDLCHNLELTLKSGNIRDSITILDQLQKEASILSETNKKVFHQSSVKPTLLQQINSILIESQKRLSNVGLTMTANLHIQWHLLRDEDLDSLGAIILHGLTNSVDHGFLRPKMKDSLTTREAKIELSIRSIGANMVLEIADNGAGIDIEVIKQKCIEHGLDFDESNLDQILAHPEFSTVSSGDVSKTSGQGLGFGALVSAADNLGAGITIANNPDSGTRLTVAWSQPL</sequence>
<dbReference type="RefSeq" id="WP_132317899.1">
    <property type="nucleotide sequence ID" value="NZ_FWZT01000006.1"/>
</dbReference>
<dbReference type="InterPro" id="IPR051315">
    <property type="entry name" value="Bact_Chemotaxis_CheA"/>
</dbReference>
<evidence type="ECO:0000313" key="6">
    <source>
        <dbReference type="Proteomes" id="UP000192907"/>
    </source>
</evidence>
<dbReference type="Gene3D" id="1.20.120.160">
    <property type="entry name" value="HPT domain"/>
    <property type="match status" value="1"/>
</dbReference>
<dbReference type="InterPro" id="IPR008207">
    <property type="entry name" value="Sig_transdc_His_kin_Hpt_dom"/>
</dbReference>
<feature type="transmembrane region" description="Helical" evidence="3">
    <location>
        <begin position="6"/>
        <end position="25"/>
    </location>
</feature>
<dbReference type="Gene3D" id="3.30.450.20">
    <property type="entry name" value="PAS domain"/>
    <property type="match status" value="1"/>
</dbReference>
<dbReference type="InterPro" id="IPR003594">
    <property type="entry name" value="HATPase_dom"/>
</dbReference>
<dbReference type="STRING" id="1513793.SAMN06296036_106125"/>
<dbReference type="InterPro" id="IPR036641">
    <property type="entry name" value="HPT_dom_sf"/>
</dbReference>
<dbReference type="PANTHER" id="PTHR43395">
    <property type="entry name" value="SENSOR HISTIDINE KINASE CHEA"/>
    <property type="match status" value="1"/>
</dbReference>
<dbReference type="Proteomes" id="UP000192907">
    <property type="component" value="Unassembled WGS sequence"/>
</dbReference>
<dbReference type="InterPro" id="IPR019734">
    <property type="entry name" value="TPR_rpt"/>
</dbReference>
<keyword evidence="1" id="KW-0597">Phosphoprotein</keyword>
<evidence type="ECO:0000256" key="3">
    <source>
        <dbReference type="SAM" id="Phobius"/>
    </source>
</evidence>
<protein>
    <submittedName>
        <fullName evidence="5">Hpt domain-containing protein</fullName>
    </submittedName>
</protein>
<dbReference type="AlphaFoldDB" id="A0A1Y6BM54"/>